<keyword evidence="1" id="KW-0472">Membrane</keyword>
<proteinExistence type="predicted"/>
<dbReference type="NCBIfam" id="TIGR02838">
    <property type="entry name" value="spore_V_AC"/>
    <property type="match status" value="1"/>
</dbReference>
<dbReference type="AlphaFoldDB" id="A0A1C6JE44"/>
<evidence type="ECO:0000256" key="1">
    <source>
        <dbReference type="SAM" id="Phobius"/>
    </source>
</evidence>
<dbReference type="InterPro" id="IPR014203">
    <property type="entry name" value="Spore_V_AC"/>
</dbReference>
<accession>A0A1C6JE44</accession>
<feature type="transmembrane region" description="Helical" evidence="1">
    <location>
        <begin position="21"/>
        <end position="44"/>
    </location>
</feature>
<keyword evidence="1" id="KW-0812">Transmembrane</keyword>
<gene>
    <name evidence="2" type="ORF">SAMEA3545359_02120</name>
</gene>
<feature type="transmembrane region" description="Helical" evidence="1">
    <location>
        <begin position="120"/>
        <end position="146"/>
    </location>
</feature>
<keyword evidence="1" id="KW-1133">Transmembrane helix</keyword>
<name>A0A1C6JE44_9FIRM</name>
<protein>
    <submittedName>
        <fullName evidence="2">Stage V sporulation protein AC</fullName>
    </submittedName>
</protein>
<dbReference type="PANTHER" id="PTHR38450:SF1">
    <property type="entry name" value="STAGE V SPORULATION PROTEIN AC"/>
    <property type="match status" value="1"/>
</dbReference>
<feature type="transmembrane region" description="Helical" evidence="1">
    <location>
        <begin position="83"/>
        <end position="100"/>
    </location>
</feature>
<dbReference type="PANTHER" id="PTHR38450">
    <property type="entry name" value="STAGE V SPORULATION PROTEIN AC-RELATED"/>
    <property type="match status" value="1"/>
</dbReference>
<sequence length="147" mass="15210">MHISDMEYDKMVKKYSPNSPIFKNCLGAFFIGGAICTLGQGLINLYSYLGASKLDAATLTSVTLVFLSALLTGLGLYDDIAKVAGAGTLVPITGFANAVVSPALEFKAEGYVLGLGAKLFVISGPVIVYGACAAVLYGAIVFVMGLV</sequence>
<dbReference type="Pfam" id="PF03862">
    <property type="entry name" value="SpoVAC_SpoVAEB"/>
    <property type="match status" value="1"/>
</dbReference>
<organism evidence="2">
    <name type="scientific">uncultured Anaerotruncus sp</name>
    <dbReference type="NCBI Taxonomy" id="905011"/>
    <lineage>
        <taxon>Bacteria</taxon>
        <taxon>Bacillati</taxon>
        <taxon>Bacillota</taxon>
        <taxon>Clostridia</taxon>
        <taxon>Eubacteriales</taxon>
        <taxon>Oscillospiraceae</taxon>
        <taxon>Anaerotruncus</taxon>
        <taxon>environmental samples</taxon>
    </lineage>
</organism>
<reference evidence="2" key="1">
    <citation type="submission" date="2015-09" db="EMBL/GenBank/DDBJ databases">
        <authorList>
            <consortium name="Pathogen Informatics"/>
        </authorList>
    </citation>
    <scope>NUCLEOTIDE SEQUENCE</scope>
    <source>
        <strain evidence="2">2789STDY5834896</strain>
    </source>
</reference>
<dbReference type="InterPro" id="IPR005562">
    <property type="entry name" value="SpoVA"/>
</dbReference>
<dbReference type="EMBL" id="FMHG01000001">
    <property type="protein sequence ID" value="SCJ80248.1"/>
    <property type="molecule type" value="Genomic_DNA"/>
</dbReference>
<feature type="transmembrane region" description="Helical" evidence="1">
    <location>
        <begin position="56"/>
        <end position="76"/>
    </location>
</feature>
<evidence type="ECO:0000313" key="2">
    <source>
        <dbReference type="EMBL" id="SCJ80248.1"/>
    </source>
</evidence>